<dbReference type="SUPFAM" id="SSF56112">
    <property type="entry name" value="Protein kinase-like (PK-like)"/>
    <property type="match status" value="1"/>
</dbReference>
<feature type="region of interest" description="Disordered" evidence="8">
    <location>
        <begin position="221"/>
        <end position="356"/>
    </location>
</feature>
<dbReference type="Proteomes" id="UP000572268">
    <property type="component" value="Unassembled WGS sequence"/>
</dbReference>
<reference evidence="11 12" key="1">
    <citation type="submission" date="2020-04" db="EMBL/GenBank/DDBJ databases">
        <title>Perkinsus olseni comparative genomics.</title>
        <authorList>
            <person name="Bogema D.R."/>
        </authorList>
    </citation>
    <scope>NUCLEOTIDE SEQUENCE [LARGE SCALE GENOMIC DNA]</scope>
    <source>
        <strain evidence="11">ATCC PRA-31</strain>
    </source>
</reference>
<dbReference type="GO" id="GO:0005829">
    <property type="term" value="C:cytosol"/>
    <property type="evidence" value="ECO:0007669"/>
    <property type="project" value="TreeGrafter"/>
</dbReference>
<dbReference type="PROSITE" id="PS50082">
    <property type="entry name" value="WD_REPEATS_2"/>
    <property type="match status" value="1"/>
</dbReference>
<dbReference type="Pfam" id="PF00400">
    <property type="entry name" value="WD40"/>
    <property type="match status" value="1"/>
</dbReference>
<feature type="compositionally biased region" description="Acidic residues" evidence="8">
    <location>
        <begin position="255"/>
        <end position="265"/>
    </location>
</feature>
<comment type="caution">
    <text evidence="11">The sequence shown here is derived from an EMBL/GenBank/DDBJ whole genome shotgun (WGS) entry which is preliminary data.</text>
</comment>
<dbReference type="FunFam" id="1.10.510.10:FF:000005">
    <property type="entry name" value="cAMP-dependent protein kinase catalytic subunit alpha"/>
    <property type="match status" value="1"/>
</dbReference>
<feature type="repeat" description="WD" evidence="6">
    <location>
        <begin position="454"/>
        <end position="478"/>
    </location>
</feature>
<evidence type="ECO:0000256" key="3">
    <source>
        <dbReference type="ARBA" id="ARBA00022741"/>
    </source>
</evidence>
<feature type="compositionally biased region" description="Basic and acidic residues" evidence="8">
    <location>
        <begin position="20"/>
        <end position="32"/>
    </location>
</feature>
<dbReference type="Gene3D" id="2.130.10.10">
    <property type="entry name" value="YVTN repeat-like/Quinoprotein amine dehydrogenase"/>
    <property type="match status" value="1"/>
</dbReference>
<dbReference type="AlphaFoldDB" id="A0A7J6L571"/>
<dbReference type="PROSITE" id="PS50896">
    <property type="entry name" value="LISH"/>
    <property type="match status" value="1"/>
</dbReference>
<feature type="domain" description="AGC-kinase C-terminal" evidence="10">
    <location>
        <begin position="1010"/>
        <end position="1064"/>
    </location>
</feature>
<evidence type="ECO:0000256" key="7">
    <source>
        <dbReference type="PROSITE-ProRule" id="PRU10141"/>
    </source>
</evidence>
<dbReference type="InterPro" id="IPR006594">
    <property type="entry name" value="LisH"/>
</dbReference>
<organism evidence="11 12">
    <name type="scientific">Perkinsus olseni</name>
    <name type="common">Perkinsus atlanticus</name>
    <dbReference type="NCBI Taxonomy" id="32597"/>
    <lineage>
        <taxon>Eukaryota</taxon>
        <taxon>Sar</taxon>
        <taxon>Alveolata</taxon>
        <taxon>Perkinsozoa</taxon>
        <taxon>Perkinsea</taxon>
        <taxon>Perkinsida</taxon>
        <taxon>Perkinsidae</taxon>
        <taxon>Perkinsus</taxon>
    </lineage>
</organism>
<evidence type="ECO:0000256" key="4">
    <source>
        <dbReference type="ARBA" id="ARBA00022777"/>
    </source>
</evidence>
<dbReference type="InterPro" id="IPR001680">
    <property type="entry name" value="WD40_rpt"/>
</dbReference>
<evidence type="ECO:0000259" key="9">
    <source>
        <dbReference type="PROSITE" id="PS50011"/>
    </source>
</evidence>
<evidence type="ECO:0000256" key="5">
    <source>
        <dbReference type="ARBA" id="ARBA00022840"/>
    </source>
</evidence>
<dbReference type="PANTHER" id="PTHR24353:SF37">
    <property type="entry name" value="CAMP-DEPENDENT PROTEIN KINASE CATALYTIC SUBUNIT PRKX"/>
    <property type="match status" value="1"/>
</dbReference>
<keyword evidence="1" id="KW-0723">Serine/threonine-protein kinase</keyword>
<evidence type="ECO:0000313" key="12">
    <source>
        <dbReference type="Proteomes" id="UP000572268"/>
    </source>
</evidence>
<sequence length="1064" mass="117015">MGCGASAAKGNSNAVVAAKDTADAKETVEESKPITTEQAGEDPTQQTQEELPQLNSDVEEKAGGEETQVEANSSGAEAAADGQASAAAELGEEGYREKYPTYAAQFDQAENRDEGGKLPVRYVKGILAELATAGGKLQPVHAQIQYLCDARDVGQESSIDVVTFMQICEALFHDDVSKFPGTTEKELKKIYYQTQAIKTKARGNMVEGLRGKELHKLYDEYENSGGDEGAGAAVEESQDCKNEQDSGDAQPVAEESGEGEEEEAGVGEKEEAAAEAAVEESQESKNEGDAALEGQEQDGGQSEEPVNDATVEESQESKNEEQAAEVVDEKPTEAEQAVEEAPAADGEGAAAAAAQEEAEGAEAAYLLEHEYLEAFSTLQRESGIKFTEGSSDCSILDRAIDMWYSAQYAANGDSDESEGGPEDLLEGIVKEPGVTPHAVVRSTTAPHGARANPTCVVFHPTDSTLLATGGADREVKLWRDSEAGIEPTGLVFRAPSPVLSLDWSPDGAFIAVGCMGGEVLAFDAATGEEVGKSSHPTKTHVLRCQFYPQVRGDGELLLFSACRDMTVQFYERTRVEGTQDFEWRKTGLFRQAQPVSAATWLECDEPVLAMAIENDPYMHYYSGETLKNIGDYSLNPHKLDRHVSFRIRDMLSWSMDGHTFILCATDAHKLLLFRAFHHSPIRTYYGIDIDEYDNPSLAVSADRSFVLSTTTDKSVKGSSILADSPTADQLTDNSHIARFKGLLEGRALSVNSFELRDTVGTGTFGRVRVVKLKDSDDGSPMALKMLKKSEVIRLKQVEHVKAEKMILSMIEHPYIVNLLTAFQDDKRLYMLMEYVNGGELFSHLRKEGRLSNDHAKFYAAEIILAFQYLHDMNIVYRDLKPENLLIDSTGHVKVTDFGFAKVVEDRTWTLCGTPEYLAPEIIQSKGHGKSVDWWALGVLIFEMLAGYPPFYHENPFGIYQKILAGKIDFPRHFDVKGKDLIKRLLAHDRSKRFGCLKNGADDIKKHKWFKGAEWEQVLARQLAPPFIPKVRGEDDTSMFDKYPESSEGSTPSINDRDQLLFQKF</sequence>
<dbReference type="PROSITE" id="PS00107">
    <property type="entry name" value="PROTEIN_KINASE_ATP"/>
    <property type="match status" value="1"/>
</dbReference>
<dbReference type="PROSITE" id="PS51285">
    <property type="entry name" value="AGC_KINASE_CTER"/>
    <property type="match status" value="1"/>
</dbReference>
<dbReference type="InterPro" id="IPR024977">
    <property type="entry name" value="Apc4-like_WD40_dom"/>
</dbReference>
<dbReference type="InterPro" id="IPR017441">
    <property type="entry name" value="Protein_kinase_ATP_BS"/>
</dbReference>
<dbReference type="GO" id="GO:0004691">
    <property type="term" value="F:cAMP-dependent protein kinase activity"/>
    <property type="evidence" value="ECO:0007669"/>
    <property type="project" value="TreeGrafter"/>
</dbReference>
<dbReference type="SMART" id="SM00320">
    <property type="entry name" value="WD40"/>
    <property type="match status" value="3"/>
</dbReference>
<evidence type="ECO:0000256" key="6">
    <source>
        <dbReference type="PROSITE-ProRule" id="PRU00221"/>
    </source>
</evidence>
<dbReference type="GO" id="GO:0005524">
    <property type="term" value="F:ATP binding"/>
    <property type="evidence" value="ECO:0007669"/>
    <property type="project" value="UniProtKB-UniRule"/>
</dbReference>
<gene>
    <name evidence="11" type="ORF">FOL46_008755</name>
</gene>
<feature type="binding site" evidence="7">
    <location>
        <position position="784"/>
    </location>
    <ligand>
        <name>ATP</name>
        <dbReference type="ChEBI" id="CHEBI:30616"/>
    </ligand>
</feature>
<feature type="compositionally biased region" description="Basic and acidic residues" evidence="8">
    <location>
        <begin position="315"/>
        <end position="333"/>
    </location>
</feature>
<evidence type="ECO:0000256" key="1">
    <source>
        <dbReference type="ARBA" id="ARBA00022527"/>
    </source>
</evidence>
<evidence type="ECO:0000256" key="8">
    <source>
        <dbReference type="SAM" id="MobiDB-lite"/>
    </source>
</evidence>
<dbReference type="InterPro" id="IPR011009">
    <property type="entry name" value="Kinase-like_dom_sf"/>
</dbReference>
<accession>A0A7J6L571</accession>
<keyword evidence="5 7" id="KW-0067">ATP-binding</keyword>
<dbReference type="Gene3D" id="1.10.510.10">
    <property type="entry name" value="Transferase(Phosphotransferase) domain 1"/>
    <property type="match status" value="1"/>
</dbReference>
<keyword evidence="3 7" id="KW-0547">Nucleotide-binding</keyword>
<dbReference type="InterPro" id="IPR015943">
    <property type="entry name" value="WD40/YVTN_repeat-like_dom_sf"/>
</dbReference>
<feature type="compositionally biased region" description="Polar residues" evidence="8">
    <location>
        <begin position="33"/>
        <end position="56"/>
    </location>
</feature>
<dbReference type="Pfam" id="PF12894">
    <property type="entry name" value="ANAPC4_WD40"/>
    <property type="match status" value="1"/>
</dbReference>
<protein>
    <submittedName>
        <fullName evidence="11">Uncharacterized protein</fullName>
    </submittedName>
</protein>
<dbReference type="GO" id="GO:0005952">
    <property type="term" value="C:cAMP-dependent protein kinase complex"/>
    <property type="evidence" value="ECO:0007669"/>
    <property type="project" value="TreeGrafter"/>
</dbReference>
<feature type="domain" description="Protein kinase" evidence="9">
    <location>
        <begin position="753"/>
        <end position="1009"/>
    </location>
</feature>
<keyword evidence="6" id="KW-0853">WD repeat</keyword>
<dbReference type="CDD" id="cd05580">
    <property type="entry name" value="STKc_PKA_like"/>
    <property type="match status" value="1"/>
</dbReference>
<dbReference type="PANTHER" id="PTHR24353">
    <property type="entry name" value="CYCLIC NUCLEOTIDE-DEPENDENT PROTEIN KINASE"/>
    <property type="match status" value="1"/>
</dbReference>
<dbReference type="Gene3D" id="3.30.200.20">
    <property type="entry name" value="Phosphorylase Kinase, domain 1"/>
    <property type="match status" value="1"/>
</dbReference>
<feature type="compositionally biased region" description="Low complexity" evidence="8">
    <location>
        <begin position="339"/>
        <end position="356"/>
    </location>
</feature>
<dbReference type="InterPro" id="IPR036322">
    <property type="entry name" value="WD40_repeat_dom_sf"/>
</dbReference>
<feature type="region of interest" description="Disordered" evidence="8">
    <location>
        <begin position="1"/>
        <end position="79"/>
    </location>
</feature>
<dbReference type="EMBL" id="JABANN010000728">
    <property type="protein sequence ID" value="KAF4654342.1"/>
    <property type="molecule type" value="Genomic_DNA"/>
</dbReference>
<dbReference type="PROSITE" id="PS50011">
    <property type="entry name" value="PROTEIN_KINASE_DOM"/>
    <property type="match status" value="1"/>
</dbReference>
<dbReference type="SMART" id="SM00220">
    <property type="entry name" value="S_TKc"/>
    <property type="match status" value="1"/>
</dbReference>
<name>A0A7J6L571_PEROL</name>
<evidence type="ECO:0000256" key="2">
    <source>
        <dbReference type="ARBA" id="ARBA00022679"/>
    </source>
</evidence>
<dbReference type="PROSITE" id="PS00108">
    <property type="entry name" value="PROTEIN_KINASE_ST"/>
    <property type="match status" value="1"/>
</dbReference>
<dbReference type="InterPro" id="IPR000719">
    <property type="entry name" value="Prot_kinase_dom"/>
</dbReference>
<dbReference type="SMART" id="SM00133">
    <property type="entry name" value="S_TK_X"/>
    <property type="match status" value="1"/>
</dbReference>
<keyword evidence="2" id="KW-0808">Transferase</keyword>
<dbReference type="SUPFAM" id="SSF50978">
    <property type="entry name" value="WD40 repeat-like"/>
    <property type="match status" value="1"/>
</dbReference>
<keyword evidence="4" id="KW-0418">Kinase</keyword>
<proteinExistence type="predicted"/>
<dbReference type="InterPro" id="IPR000961">
    <property type="entry name" value="AGC-kinase_C"/>
</dbReference>
<evidence type="ECO:0000259" key="10">
    <source>
        <dbReference type="PROSITE" id="PS51285"/>
    </source>
</evidence>
<evidence type="ECO:0000313" key="11">
    <source>
        <dbReference type="EMBL" id="KAF4654342.1"/>
    </source>
</evidence>
<dbReference type="Pfam" id="PF00069">
    <property type="entry name" value="Pkinase"/>
    <property type="match status" value="1"/>
</dbReference>
<dbReference type="InterPro" id="IPR008271">
    <property type="entry name" value="Ser/Thr_kinase_AS"/>
</dbReference>